<proteinExistence type="predicted"/>
<name>A0A3N3E5G3_9VIBR</name>
<dbReference type="AlphaFoldDB" id="A0A3N3E5G3"/>
<accession>A0A3N3E5G3</accession>
<organism evidence="1 2">
    <name type="scientific">Vibrio ponticus</name>
    <dbReference type="NCBI Taxonomy" id="265668"/>
    <lineage>
        <taxon>Bacteria</taxon>
        <taxon>Pseudomonadati</taxon>
        <taxon>Pseudomonadota</taxon>
        <taxon>Gammaproteobacteria</taxon>
        <taxon>Vibrionales</taxon>
        <taxon>Vibrionaceae</taxon>
        <taxon>Vibrio</taxon>
    </lineage>
</organism>
<reference evidence="1 2" key="1">
    <citation type="submission" date="2018-11" db="EMBL/GenBank/DDBJ databases">
        <title>Vibrio ponticus strain CAIM 1751 pathogenic for the snapper Lutjanus guttatus.</title>
        <authorList>
            <person name="Soto-Rodriguez S."/>
            <person name="Lozano-Olvera R."/>
            <person name="Gomez-Gil B."/>
        </authorList>
    </citation>
    <scope>NUCLEOTIDE SEQUENCE [LARGE SCALE GENOMIC DNA]</scope>
    <source>
        <strain evidence="1 2">CAIM 1751</strain>
    </source>
</reference>
<dbReference type="EMBL" id="RKIK01000005">
    <property type="protein sequence ID" value="ROV61850.1"/>
    <property type="molecule type" value="Genomic_DNA"/>
</dbReference>
<dbReference type="RefSeq" id="WP_123780551.1">
    <property type="nucleotide sequence ID" value="NZ_RKIK01000005.1"/>
</dbReference>
<comment type="caution">
    <text evidence="1">The sequence shown here is derived from an EMBL/GenBank/DDBJ whole genome shotgun (WGS) entry which is preliminary data.</text>
</comment>
<evidence type="ECO:0000313" key="2">
    <source>
        <dbReference type="Proteomes" id="UP000278792"/>
    </source>
</evidence>
<evidence type="ECO:0000313" key="1">
    <source>
        <dbReference type="EMBL" id="ROV61850.1"/>
    </source>
</evidence>
<gene>
    <name evidence="1" type="ORF">EGH82_03375</name>
</gene>
<sequence length="63" mass="7034">MELSELRQGMLVESAQGSGKVLVIDEVTQSVLIENQQSHEQFAVGVEEIVDDPQLHLGCDKYY</sequence>
<protein>
    <submittedName>
        <fullName evidence="1">Uncharacterized protein</fullName>
    </submittedName>
</protein>
<dbReference type="Proteomes" id="UP000278792">
    <property type="component" value="Unassembled WGS sequence"/>
</dbReference>